<evidence type="ECO:0000313" key="1">
    <source>
        <dbReference type="EMBL" id="JAD80503.1"/>
    </source>
</evidence>
<name>A0A0A9D1D7_ARUDO</name>
<dbReference type="AlphaFoldDB" id="A0A0A9D1D7"/>
<organism evidence="1">
    <name type="scientific">Arundo donax</name>
    <name type="common">Giant reed</name>
    <name type="synonym">Donax arundinaceus</name>
    <dbReference type="NCBI Taxonomy" id="35708"/>
    <lineage>
        <taxon>Eukaryota</taxon>
        <taxon>Viridiplantae</taxon>
        <taxon>Streptophyta</taxon>
        <taxon>Embryophyta</taxon>
        <taxon>Tracheophyta</taxon>
        <taxon>Spermatophyta</taxon>
        <taxon>Magnoliopsida</taxon>
        <taxon>Liliopsida</taxon>
        <taxon>Poales</taxon>
        <taxon>Poaceae</taxon>
        <taxon>PACMAD clade</taxon>
        <taxon>Arundinoideae</taxon>
        <taxon>Arundineae</taxon>
        <taxon>Arundo</taxon>
    </lineage>
</organism>
<reference evidence="1" key="1">
    <citation type="submission" date="2014-09" db="EMBL/GenBank/DDBJ databases">
        <authorList>
            <person name="Magalhaes I.L.F."/>
            <person name="Oliveira U."/>
            <person name="Santos F.R."/>
            <person name="Vidigal T.H.D.A."/>
            <person name="Brescovit A.D."/>
            <person name="Santos A.J."/>
        </authorList>
    </citation>
    <scope>NUCLEOTIDE SEQUENCE</scope>
    <source>
        <tissue evidence="1">Shoot tissue taken approximately 20 cm above the soil surface</tissue>
    </source>
</reference>
<accession>A0A0A9D1D7</accession>
<protein>
    <submittedName>
        <fullName evidence="1">Uncharacterized protein</fullName>
    </submittedName>
</protein>
<dbReference type="EMBL" id="GBRH01217392">
    <property type="protein sequence ID" value="JAD80503.1"/>
    <property type="molecule type" value="Transcribed_RNA"/>
</dbReference>
<sequence>MVATSLIQQPCIRNTIYLYNLLSFMSNTPSNFIIIHYSNKILYNLYTSNIKSSYKNYHAR</sequence>
<reference evidence="1" key="2">
    <citation type="journal article" date="2015" name="Data Brief">
        <title>Shoot transcriptome of the giant reed, Arundo donax.</title>
        <authorList>
            <person name="Barrero R.A."/>
            <person name="Guerrero F.D."/>
            <person name="Moolhuijzen P."/>
            <person name="Goolsby J.A."/>
            <person name="Tidwell J."/>
            <person name="Bellgard S.E."/>
            <person name="Bellgard M.I."/>
        </authorList>
    </citation>
    <scope>NUCLEOTIDE SEQUENCE</scope>
    <source>
        <tissue evidence="1">Shoot tissue taken approximately 20 cm above the soil surface</tissue>
    </source>
</reference>
<proteinExistence type="predicted"/>